<sequence length="159" mass="16165">YLFYRTLELIDLGGIVDIIDNYDRPGSASTDATYAEAGTYAYAFEDKAGKRIPKAGVKAEAGVGRARAEWSVFEAEAKGPNASAGVHADASGVGAMARAEIASASASAGPLGVKVGLGVDTGVDLSGGSAEVKVLGCGVSVGRKMGISLFGSELSFKLW</sequence>
<reference evidence="2" key="1">
    <citation type="submission" date="2013-03" db="EMBL/GenBank/DDBJ databases">
        <authorList>
            <person name="Jeffery W."/>
            <person name="Warren W."/>
            <person name="Wilson R.K."/>
        </authorList>
    </citation>
    <scope>NUCLEOTIDE SEQUENCE</scope>
    <source>
        <strain evidence="2">female</strain>
    </source>
</reference>
<reference evidence="1" key="3">
    <citation type="submission" date="2025-08" db="UniProtKB">
        <authorList>
            <consortium name="Ensembl"/>
        </authorList>
    </citation>
    <scope>IDENTIFICATION</scope>
</reference>
<evidence type="ECO:0000313" key="2">
    <source>
        <dbReference type="Proteomes" id="UP000018467"/>
    </source>
</evidence>
<dbReference type="Ensembl" id="ENSAMXT00000034916.1">
    <property type="protein sequence ID" value="ENSAMXP00000050438.1"/>
    <property type="gene ID" value="ENSAMXG00000035130.1"/>
</dbReference>
<reference evidence="1" key="4">
    <citation type="submission" date="2025-09" db="UniProtKB">
        <authorList>
            <consortium name="Ensembl"/>
        </authorList>
    </citation>
    <scope>IDENTIFICATION</scope>
</reference>
<dbReference type="InParanoid" id="A0A3B1K7I2"/>
<dbReference type="Bgee" id="ENSAMXG00000035130">
    <property type="expression patterns" value="Expressed in testis and 3 other cell types or tissues"/>
</dbReference>
<name>A0A3B1K7I2_ASTMX</name>
<evidence type="ECO:0000313" key="1">
    <source>
        <dbReference type="Ensembl" id="ENSAMXP00000050438.1"/>
    </source>
</evidence>
<dbReference type="GeneTree" id="ENSGT00600000085659"/>
<organism evidence="1 2">
    <name type="scientific">Astyanax mexicanus</name>
    <name type="common">Blind cave fish</name>
    <name type="synonym">Astyanax fasciatus mexicanus</name>
    <dbReference type="NCBI Taxonomy" id="7994"/>
    <lineage>
        <taxon>Eukaryota</taxon>
        <taxon>Metazoa</taxon>
        <taxon>Chordata</taxon>
        <taxon>Craniata</taxon>
        <taxon>Vertebrata</taxon>
        <taxon>Euteleostomi</taxon>
        <taxon>Actinopterygii</taxon>
        <taxon>Neopterygii</taxon>
        <taxon>Teleostei</taxon>
        <taxon>Ostariophysi</taxon>
        <taxon>Characiformes</taxon>
        <taxon>Characoidei</taxon>
        <taxon>Acestrorhamphidae</taxon>
        <taxon>Acestrorhamphinae</taxon>
        <taxon>Astyanax</taxon>
    </lineage>
</organism>
<reference evidence="2" key="2">
    <citation type="journal article" date="2014" name="Nat. Commun.">
        <title>The cavefish genome reveals candidate genes for eye loss.</title>
        <authorList>
            <person name="McGaugh S.E."/>
            <person name="Gross J.B."/>
            <person name="Aken B."/>
            <person name="Blin M."/>
            <person name="Borowsky R."/>
            <person name="Chalopin D."/>
            <person name="Hinaux H."/>
            <person name="Jeffery W.R."/>
            <person name="Keene A."/>
            <person name="Ma L."/>
            <person name="Minx P."/>
            <person name="Murphy D."/>
            <person name="O'Quin K.E."/>
            <person name="Retaux S."/>
            <person name="Rohner N."/>
            <person name="Searle S.M."/>
            <person name="Stahl B.A."/>
            <person name="Tabin C."/>
            <person name="Volff J.N."/>
            <person name="Yoshizawa M."/>
            <person name="Warren W.C."/>
        </authorList>
    </citation>
    <scope>NUCLEOTIDE SEQUENCE [LARGE SCALE GENOMIC DNA]</scope>
    <source>
        <strain evidence="2">female</strain>
    </source>
</reference>
<accession>A0A3B1K7I2</accession>
<dbReference type="AlphaFoldDB" id="A0A3B1K7I2"/>
<keyword evidence="2" id="KW-1185">Reference proteome</keyword>
<protein>
    <submittedName>
        <fullName evidence="1">Uncharacterized protein</fullName>
    </submittedName>
</protein>
<proteinExistence type="predicted"/>
<dbReference type="Proteomes" id="UP000018467">
    <property type="component" value="Unassembled WGS sequence"/>
</dbReference>